<dbReference type="PROSITE" id="PS51194">
    <property type="entry name" value="HELICASE_CTER"/>
    <property type="match status" value="1"/>
</dbReference>
<feature type="short sequence motif" description="DEAH box" evidence="9">
    <location>
        <begin position="283"/>
        <end position="286"/>
    </location>
</feature>
<dbReference type="GO" id="GO:0003677">
    <property type="term" value="F:DNA binding"/>
    <property type="evidence" value="ECO:0007669"/>
    <property type="project" value="UniProtKB-KW"/>
</dbReference>
<dbReference type="Proteomes" id="UP000235116">
    <property type="component" value="Chromosome"/>
</dbReference>
<dbReference type="GO" id="GO:0006355">
    <property type="term" value="P:regulation of DNA-templated transcription"/>
    <property type="evidence" value="ECO:0007669"/>
    <property type="project" value="UniProtKB-UniRule"/>
</dbReference>
<dbReference type="PROSITE" id="PS51192">
    <property type="entry name" value="HELICASE_ATP_BIND_1"/>
    <property type="match status" value="1"/>
</dbReference>
<dbReference type="EC" id="3.6.4.-" evidence="9"/>
<dbReference type="Pfam" id="PF00271">
    <property type="entry name" value="Helicase_C"/>
    <property type="match status" value="1"/>
</dbReference>
<keyword evidence="7 9" id="KW-0010">Activator</keyword>
<dbReference type="Pfam" id="PF12137">
    <property type="entry name" value="RapA_C"/>
    <property type="match status" value="1"/>
</dbReference>
<dbReference type="Gene3D" id="3.30.360.80">
    <property type="match status" value="1"/>
</dbReference>
<keyword evidence="5 9" id="KW-0805">Transcription regulation</keyword>
<dbReference type="CDD" id="cd18011">
    <property type="entry name" value="DEXDc_RapA"/>
    <property type="match status" value="1"/>
</dbReference>
<dbReference type="InterPro" id="IPR014001">
    <property type="entry name" value="Helicase_ATP-bd"/>
</dbReference>
<dbReference type="Pfam" id="PF18337">
    <property type="entry name" value="Tudor_RapA"/>
    <property type="match status" value="1"/>
</dbReference>
<dbReference type="NCBIfam" id="NF003426">
    <property type="entry name" value="PRK04914.1"/>
    <property type="match status" value="1"/>
</dbReference>
<evidence type="ECO:0000256" key="5">
    <source>
        <dbReference type="ARBA" id="ARBA00023015"/>
    </source>
</evidence>
<evidence type="ECO:0000256" key="6">
    <source>
        <dbReference type="ARBA" id="ARBA00023125"/>
    </source>
</evidence>
<evidence type="ECO:0000256" key="3">
    <source>
        <dbReference type="ARBA" id="ARBA00022806"/>
    </source>
</evidence>
<dbReference type="CDD" id="cd18793">
    <property type="entry name" value="SF2_C_SNF"/>
    <property type="match status" value="1"/>
</dbReference>
<dbReference type="InterPro" id="IPR038718">
    <property type="entry name" value="SNF2-like_sf"/>
</dbReference>
<protein>
    <recommendedName>
        <fullName evidence="9">RNA polymerase-associated protein RapA</fullName>
        <ecNumber evidence="9">3.6.4.-</ecNumber>
    </recommendedName>
    <alternativeName>
        <fullName evidence="9">ATP-dependent helicase HepA</fullName>
    </alternativeName>
</protein>
<keyword evidence="13" id="KW-1185">Reference proteome</keyword>
<evidence type="ECO:0000256" key="2">
    <source>
        <dbReference type="ARBA" id="ARBA00022801"/>
    </source>
</evidence>
<feature type="domain" description="Helicase ATP-binding" evidence="10">
    <location>
        <begin position="165"/>
        <end position="337"/>
    </location>
</feature>
<dbReference type="InterPro" id="IPR022737">
    <property type="entry name" value="RapA_C"/>
</dbReference>
<organism evidence="12 13">
    <name type="scientific">Ketobacter alkanivorans</name>
    <dbReference type="NCBI Taxonomy" id="1917421"/>
    <lineage>
        <taxon>Bacteria</taxon>
        <taxon>Pseudomonadati</taxon>
        <taxon>Pseudomonadota</taxon>
        <taxon>Gammaproteobacteria</taxon>
        <taxon>Pseudomonadales</taxon>
        <taxon>Ketobacteraceae</taxon>
        <taxon>Ketobacter</taxon>
    </lineage>
</organism>
<dbReference type="HAMAP" id="MF_01821">
    <property type="entry name" value="Helicase_RapA"/>
    <property type="match status" value="1"/>
</dbReference>
<dbReference type="GO" id="GO:0016817">
    <property type="term" value="F:hydrolase activity, acting on acid anhydrides"/>
    <property type="evidence" value="ECO:0007669"/>
    <property type="project" value="InterPro"/>
</dbReference>
<evidence type="ECO:0000259" key="10">
    <source>
        <dbReference type="PROSITE" id="PS51192"/>
    </source>
</evidence>
<dbReference type="GO" id="GO:0005524">
    <property type="term" value="F:ATP binding"/>
    <property type="evidence" value="ECO:0007669"/>
    <property type="project" value="UniProtKB-UniRule"/>
</dbReference>
<evidence type="ECO:0000256" key="4">
    <source>
        <dbReference type="ARBA" id="ARBA00022840"/>
    </source>
</evidence>
<dbReference type="InterPro" id="IPR057342">
    <property type="entry name" value="DEXDc_RapA"/>
</dbReference>
<dbReference type="Gene3D" id="2.30.30.140">
    <property type="match status" value="1"/>
</dbReference>
<comment type="function">
    <text evidence="9">Transcription regulator that activates transcription by stimulating RNA polymerase (RNAP) recycling in case of stress conditions such as supercoiled DNA or high salt concentrations. Probably acts by releasing the RNAP, when it is trapped or immobilized on tightly supercoiled DNA. Does not activate transcription on linear DNA. Probably not involved in DNA repair.</text>
</comment>
<evidence type="ECO:0000313" key="13">
    <source>
        <dbReference type="Proteomes" id="UP000235116"/>
    </source>
</evidence>
<comment type="similarity">
    <text evidence="9">Belongs to the SNF2/RAD54 helicase family. RapA subfamily.</text>
</comment>
<evidence type="ECO:0000256" key="1">
    <source>
        <dbReference type="ARBA" id="ARBA00022741"/>
    </source>
</evidence>
<feature type="domain" description="Helicase C-terminal" evidence="11">
    <location>
        <begin position="475"/>
        <end position="632"/>
    </location>
</feature>
<keyword evidence="1 9" id="KW-0547">Nucleotide-binding</keyword>
<name>A0A2K9LPK7_9GAMM</name>
<dbReference type="InterPro" id="IPR001650">
    <property type="entry name" value="Helicase_C-like"/>
</dbReference>
<gene>
    <name evidence="9" type="primary">rapA</name>
    <name evidence="12" type="ORF">Kalk_18360</name>
</gene>
<dbReference type="GO" id="GO:0004386">
    <property type="term" value="F:helicase activity"/>
    <property type="evidence" value="ECO:0007669"/>
    <property type="project" value="UniProtKB-UniRule"/>
</dbReference>
<evidence type="ECO:0000313" key="12">
    <source>
        <dbReference type="EMBL" id="AUM14266.1"/>
    </source>
</evidence>
<feature type="binding site" evidence="9">
    <location>
        <begin position="178"/>
        <end position="185"/>
    </location>
    <ligand>
        <name>ATP</name>
        <dbReference type="ChEBI" id="CHEBI:30616"/>
    </ligand>
</feature>
<dbReference type="PANTHER" id="PTHR45766">
    <property type="entry name" value="DNA ANNEALING HELICASE AND ENDONUCLEASE ZRANB3 FAMILY MEMBER"/>
    <property type="match status" value="1"/>
</dbReference>
<proteinExistence type="inferred from homology"/>
<evidence type="ECO:0000256" key="8">
    <source>
        <dbReference type="ARBA" id="ARBA00023163"/>
    </source>
</evidence>
<evidence type="ECO:0000259" key="11">
    <source>
        <dbReference type="PROSITE" id="PS51194"/>
    </source>
</evidence>
<dbReference type="SUPFAM" id="SSF52540">
    <property type="entry name" value="P-loop containing nucleoside triphosphate hydrolases"/>
    <property type="match status" value="2"/>
</dbReference>
<dbReference type="KEGG" id="kak:Kalk_18360"/>
<keyword evidence="3 9" id="KW-0347">Helicase</keyword>
<dbReference type="InterPro" id="IPR023949">
    <property type="entry name" value="Helicase_RapA"/>
</dbReference>
<dbReference type="Gene3D" id="3.40.50.10810">
    <property type="entry name" value="Tandem AAA-ATPase domain"/>
    <property type="match status" value="1"/>
</dbReference>
<dbReference type="OrthoDB" id="9814088at2"/>
<dbReference type="RefSeq" id="WP_101895640.1">
    <property type="nucleotide sequence ID" value="NZ_CP022684.1"/>
</dbReference>
<dbReference type="InterPro" id="IPR040765">
    <property type="entry name" value="Tudor_1_RapA"/>
</dbReference>
<dbReference type="InterPro" id="IPR000330">
    <property type="entry name" value="SNF2_N"/>
</dbReference>
<evidence type="ECO:0000256" key="7">
    <source>
        <dbReference type="ARBA" id="ARBA00023159"/>
    </source>
</evidence>
<dbReference type="EMBL" id="CP022684">
    <property type="protein sequence ID" value="AUM14266.1"/>
    <property type="molecule type" value="Genomic_DNA"/>
</dbReference>
<dbReference type="AlphaFoldDB" id="A0A2K9LPK7"/>
<dbReference type="PANTHER" id="PTHR45766:SF6">
    <property type="entry name" value="SWI_SNF-RELATED MATRIX-ASSOCIATED ACTIN-DEPENDENT REGULATOR OF CHROMATIN SUBFAMILY A-LIKE PROTEIN 1"/>
    <property type="match status" value="1"/>
</dbReference>
<keyword evidence="8 9" id="KW-0804">Transcription</keyword>
<reference evidence="13" key="1">
    <citation type="submission" date="2017-08" db="EMBL/GenBank/DDBJ databases">
        <title>Direct submision.</title>
        <authorList>
            <person name="Kim S.-J."/>
            <person name="Rhee S.-K."/>
        </authorList>
    </citation>
    <scope>NUCLEOTIDE SEQUENCE [LARGE SCALE GENOMIC DNA]</scope>
    <source>
        <strain evidence="13">GI5</strain>
    </source>
</reference>
<keyword evidence="4 9" id="KW-0067">ATP-binding</keyword>
<keyword evidence="6 9" id="KW-0238">DNA-binding</keyword>
<dbReference type="InterPro" id="IPR049730">
    <property type="entry name" value="SNF2/RAD54-like_C"/>
</dbReference>
<dbReference type="Pfam" id="PF00176">
    <property type="entry name" value="SNF2-rel_dom"/>
    <property type="match status" value="1"/>
</dbReference>
<keyword evidence="2 9" id="KW-0378">Hydrolase</keyword>
<evidence type="ECO:0000256" key="9">
    <source>
        <dbReference type="HAMAP-Rule" id="MF_01821"/>
    </source>
</evidence>
<comment type="subunit">
    <text evidence="9">Interacts with the RNAP. Has a higher affinity for the core RNAP than for the holoenzyme. Its ATPase activity is stimulated by binding to RNAP.</text>
</comment>
<dbReference type="InterPro" id="IPR040766">
    <property type="entry name" value="Tudor_2_RapA"/>
</dbReference>
<dbReference type="SMART" id="SM00490">
    <property type="entry name" value="HELICc"/>
    <property type="match status" value="1"/>
</dbReference>
<dbReference type="Pfam" id="PF18339">
    <property type="entry name" value="Tudor_1_RapA"/>
    <property type="match status" value="1"/>
</dbReference>
<dbReference type="Gene3D" id="3.40.50.300">
    <property type="entry name" value="P-loop containing nucleotide triphosphate hydrolases"/>
    <property type="match status" value="1"/>
</dbReference>
<accession>A0A2K9LPK7</accession>
<dbReference type="InterPro" id="IPR027417">
    <property type="entry name" value="P-loop_NTPase"/>
</dbReference>
<sequence length="950" mass="107718">MSEQVFHVGQRWSNTAETDLGIGIVTQVDERIVTLFFPNTEELRNYAQANAPLTRLEFHPRDMIETDDGTNYRVLTRHEEEGLYFYEAQSDDGEVKILCESQVQGSSSMPEPLKRLLQGHFEHYKTFGMRVKTWQLHSQYDQHPAKGFMGPRVDPIPHQFHIAQTVAKHSQARVMLADEVGLGKTIEAGLIAHQLLISGKVNRIIILVPDSLVHQWLVEMRRRFNMPVRVLDNDQCEALCEQQDTDNPFMYEQLVLCSIQFLLSNQRWAEAAMDSPWDLLIVDEAHHLAWQPDAPSPAYSMVEEFSLKAKSLLLLTATPEKEGPESHFAQLHLLDPLRYQDLPRFMEQQAKFNDIALIAEHLIDHESLTADQLNQLKQLLNDASSLSLIEQLEHNKADSHAATTLATRLLDRHGTGRALFRNTRASISGFPQRELTRVRLKSPQAYQDLALSGFEDQLYPETHLPEAEWIAQDTRVEWLLDILKKNRSSKFLVICHHKNTACALQAHLHFKGGIQCSAFHEDLSLIERDRSAAWFASEEDGAQALICSEIGSEGRNFQFCHNLVMFDLPASIDLLEQRIGRLDRIGQKNDIQIYTPYLAETHQQNLLTWYDEGFNAFIKTESSHSVVFENLNQEFKAVISQDDEAALDALIDTTQQRIAELHERFVHGRNRLLEIHSRGDDSVEPLIEAVIGSDNDPHLKDYMEGVFNTYGVDEEDLSDDIVLIRPGTSLEHSSFPNLPEDGFSATYDRAVALGREDIEFISWDHPMVRNAMDMIITSGKGSSVMSLLKNKQIKEGTLLLEALFIVECPAPAELQLGQLLPATPVRLLLDQAGRDISAAVTTDALDKQLKRVKGDLITPMLKEIQDPVLAMLGKGNELMEARKQDMVEKAQAAFQSYWESEKQRLQALGNPADNAKALQDVDKRLQKGQELLAKNSQYRLDGIRIMITIS</sequence>
<dbReference type="SMART" id="SM00487">
    <property type="entry name" value="DEXDc"/>
    <property type="match status" value="1"/>
</dbReference>